<accession>A0A9W4ITE0</accession>
<dbReference type="GO" id="GO:0005634">
    <property type="term" value="C:nucleus"/>
    <property type="evidence" value="ECO:0007669"/>
    <property type="project" value="TreeGrafter"/>
</dbReference>
<dbReference type="OrthoDB" id="6077919at2759"/>
<dbReference type="GO" id="GO:0008270">
    <property type="term" value="F:zinc ion binding"/>
    <property type="evidence" value="ECO:0007669"/>
    <property type="project" value="UniProtKB-KW"/>
</dbReference>
<dbReference type="InterPro" id="IPR036236">
    <property type="entry name" value="Znf_C2H2_sf"/>
</dbReference>
<dbReference type="SUPFAM" id="SSF57667">
    <property type="entry name" value="beta-beta-alpha zinc fingers"/>
    <property type="match status" value="3"/>
</dbReference>
<dbReference type="PROSITE" id="PS50157">
    <property type="entry name" value="ZINC_FINGER_C2H2_2"/>
    <property type="match status" value="2"/>
</dbReference>
<keyword evidence="1" id="KW-0479">Metal-binding</keyword>
<dbReference type="EMBL" id="CAJVPG010000109">
    <property type="protein sequence ID" value="CAG8334897.1"/>
    <property type="molecule type" value="Genomic_DNA"/>
</dbReference>
<evidence type="ECO:0000313" key="7">
    <source>
        <dbReference type="EMBL" id="CAG8334897.1"/>
    </source>
</evidence>
<dbReference type="GO" id="GO:0000977">
    <property type="term" value="F:RNA polymerase II transcription regulatory region sequence-specific DNA binding"/>
    <property type="evidence" value="ECO:0007669"/>
    <property type="project" value="TreeGrafter"/>
</dbReference>
<keyword evidence="3 5" id="KW-0863">Zinc-finger</keyword>
<organism evidence="7 8">
    <name type="scientific">Penicillium salamii</name>
    <dbReference type="NCBI Taxonomy" id="1612424"/>
    <lineage>
        <taxon>Eukaryota</taxon>
        <taxon>Fungi</taxon>
        <taxon>Dikarya</taxon>
        <taxon>Ascomycota</taxon>
        <taxon>Pezizomycotina</taxon>
        <taxon>Eurotiomycetes</taxon>
        <taxon>Eurotiomycetidae</taxon>
        <taxon>Eurotiales</taxon>
        <taxon>Aspergillaceae</taxon>
        <taxon>Penicillium</taxon>
    </lineage>
</organism>
<evidence type="ECO:0000256" key="4">
    <source>
        <dbReference type="ARBA" id="ARBA00022833"/>
    </source>
</evidence>
<dbReference type="AlphaFoldDB" id="A0A9W4ITE0"/>
<dbReference type="Pfam" id="PF12171">
    <property type="entry name" value="zf-C2H2_jaz"/>
    <property type="match status" value="1"/>
</dbReference>
<dbReference type="InterPro" id="IPR013087">
    <property type="entry name" value="Znf_C2H2_type"/>
</dbReference>
<keyword evidence="8" id="KW-1185">Reference proteome</keyword>
<proteinExistence type="predicted"/>
<feature type="domain" description="C2H2-type" evidence="6">
    <location>
        <begin position="217"/>
        <end position="241"/>
    </location>
</feature>
<sequence>MYECLCCENYFYDQDECDDHMAHYDHWIECETCPRTFRSQSACNQHMNTLDHRAPVFPCQSCDREFRSENASIQHMNAVGHWKPRFVCQKCPEKFYNQDAADKHMDMLEHYRAYCRPCDRHFQNENNLRVHLNSKTHRGTKITCPFCKGGFVTASGASHHLEQGSCPKAPRMNRDTILHMVRQSDPHGIITNKQLEWHKEEQGQYSATDRAYNGYGWECYLCHREFNSCNALNQHANSPVHQQKVYHCPNKRVMCGKQFVSLAGLFNHFESESCGFIRFERVQQVQQQLTDTITGRRLLTGSSFVRGLQG</sequence>
<dbReference type="Proteomes" id="UP001152649">
    <property type="component" value="Unassembled WGS sequence"/>
</dbReference>
<evidence type="ECO:0000256" key="1">
    <source>
        <dbReference type="ARBA" id="ARBA00022723"/>
    </source>
</evidence>
<evidence type="ECO:0000256" key="5">
    <source>
        <dbReference type="PROSITE-ProRule" id="PRU00042"/>
    </source>
</evidence>
<dbReference type="PANTHER" id="PTHR24409:SF413">
    <property type="entry name" value="DATILOGRAFO, ISOFORM A-RELATED"/>
    <property type="match status" value="1"/>
</dbReference>
<dbReference type="InterPro" id="IPR022755">
    <property type="entry name" value="Znf_C2H2_jaz"/>
</dbReference>
<dbReference type="GO" id="GO:0000981">
    <property type="term" value="F:DNA-binding transcription factor activity, RNA polymerase II-specific"/>
    <property type="evidence" value="ECO:0007669"/>
    <property type="project" value="TreeGrafter"/>
</dbReference>
<name>A0A9W4ITE0_9EURO</name>
<dbReference type="Gene3D" id="3.30.160.60">
    <property type="entry name" value="Classic Zinc Finger"/>
    <property type="match status" value="3"/>
</dbReference>
<protein>
    <recommendedName>
        <fullName evidence="6">C2H2-type domain-containing protein</fullName>
    </recommendedName>
</protein>
<gene>
    <name evidence="7" type="ORF">PSALAMII_LOCUS2685</name>
</gene>
<comment type="caution">
    <text evidence="7">The sequence shown here is derived from an EMBL/GenBank/DDBJ whole genome shotgun (WGS) entry which is preliminary data.</text>
</comment>
<keyword evidence="2" id="KW-0677">Repeat</keyword>
<evidence type="ECO:0000256" key="2">
    <source>
        <dbReference type="ARBA" id="ARBA00022737"/>
    </source>
</evidence>
<dbReference type="Pfam" id="PF12874">
    <property type="entry name" value="zf-met"/>
    <property type="match status" value="2"/>
</dbReference>
<reference evidence="7" key="1">
    <citation type="submission" date="2021-07" db="EMBL/GenBank/DDBJ databases">
        <authorList>
            <person name="Branca A.L. A."/>
        </authorList>
    </citation>
    <scope>NUCLEOTIDE SEQUENCE</scope>
</reference>
<evidence type="ECO:0000259" key="6">
    <source>
        <dbReference type="PROSITE" id="PS50157"/>
    </source>
</evidence>
<evidence type="ECO:0000313" key="8">
    <source>
        <dbReference type="Proteomes" id="UP001152649"/>
    </source>
</evidence>
<evidence type="ECO:0000256" key="3">
    <source>
        <dbReference type="ARBA" id="ARBA00022771"/>
    </source>
</evidence>
<dbReference type="SMART" id="SM00355">
    <property type="entry name" value="ZnF_C2H2"/>
    <property type="match status" value="6"/>
</dbReference>
<dbReference type="PROSITE" id="PS00028">
    <property type="entry name" value="ZINC_FINGER_C2H2_1"/>
    <property type="match status" value="5"/>
</dbReference>
<dbReference type="PANTHER" id="PTHR24409">
    <property type="entry name" value="ZINC FINGER PROTEIN 142"/>
    <property type="match status" value="1"/>
</dbReference>
<feature type="domain" description="C2H2-type" evidence="6">
    <location>
        <begin position="113"/>
        <end position="142"/>
    </location>
</feature>
<keyword evidence="4" id="KW-0862">Zinc</keyword>